<dbReference type="Pfam" id="PF00990">
    <property type="entry name" value="GGDEF"/>
    <property type="match status" value="1"/>
</dbReference>
<dbReference type="NCBIfam" id="TIGR00254">
    <property type="entry name" value="GGDEF"/>
    <property type="match status" value="1"/>
</dbReference>
<comment type="cofactor">
    <cofactor evidence="1">
        <name>Mg(2+)</name>
        <dbReference type="ChEBI" id="CHEBI:18420"/>
    </cofactor>
</comment>
<dbReference type="Gene3D" id="3.30.70.270">
    <property type="match status" value="1"/>
</dbReference>
<organism evidence="4">
    <name type="scientific">Salinispirillum sp. LH 10-3-1</name>
    <dbReference type="NCBI Taxonomy" id="2952525"/>
    <lineage>
        <taxon>Bacteria</taxon>
        <taxon>Pseudomonadati</taxon>
        <taxon>Pseudomonadota</taxon>
        <taxon>Gammaproteobacteria</taxon>
        <taxon>Oceanospirillales</taxon>
        <taxon>Saccharospirillaceae</taxon>
        <taxon>Salinispirillum</taxon>
    </lineage>
</organism>
<dbReference type="CDD" id="cd01949">
    <property type="entry name" value="GGDEF"/>
    <property type="match status" value="1"/>
</dbReference>
<dbReference type="SMART" id="SM00267">
    <property type="entry name" value="GGDEF"/>
    <property type="match status" value="1"/>
</dbReference>
<dbReference type="PANTHER" id="PTHR46663:SF3">
    <property type="entry name" value="SLL0267 PROTEIN"/>
    <property type="match status" value="1"/>
</dbReference>
<name>A0AB38YK91_9GAMM</name>
<dbReference type="InterPro" id="IPR052163">
    <property type="entry name" value="DGC-Regulatory_Protein"/>
</dbReference>
<evidence type="ECO:0000259" key="3">
    <source>
        <dbReference type="PROSITE" id="PS50887"/>
    </source>
</evidence>
<dbReference type="PROSITE" id="PS50887">
    <property type="entry name" value="GGDEF"/>
    <property type="match status" value="1"/>
</dbReference>
<keyword evidence="4" id="KW-0548">Nucleotidyltransferase</keyword>
<reference evidence="4" key="1">
    <citation type="submission" date="2022-07" db="EMBL/GenBank/DDBJ databases">
        <title>Complete genome sequence of Salinispirillum sp. LH10-3-1 capable of multiple carbohydrate inversion isolated from a soda lake.</title>
        <authorList>
            <person name="Liu J."/>
            <person name="Zhai Y."/>
            <person name="Zhang H."/>
            <person name="Yang H."/>
            <person name="Qu J."/>
            <person name="Li J."/>
        </authorList>
    </citation>
    <scope>NUCLEOTIDE SEQUENCE</scope>
    <source>
        <strain evidence="4">LH 10-3-1</strain>
    </source>
</reference>
<dbReference type="InterPro" id="IPR029151">
    <property type="entry name" value="Sensor-like_sf"/>
</dbReference>
<evidence type="ECO:0000256" key="1">
    <source>
        <dbReference type="ARBA" id="ARBA00001946"/>
    </source>
</evidence>
<dbReference type="EMBL" id="CP101717">
    <property type="protein sequence ID" value="WLD59280.1"/>
    <property type="molecule type" value="Genomic_DNA"/>
</dbReference>
<dbReference type="CDD" id="cd12914">
    <property type="entry name" value="PDC1_DGC_like"/>
    <property type="match status" value="1"/>
</dbReference>
<dbReference type="FunFam" id="3.30.70.270:FF:000001">
    <property type="entry name" value="Diguanylate cyclase domain protein"/>
    <property type="match status" value="1"/>
</dbReference>
<dbReference type="EC" id="2.7.7.65" evidence="4"/>
<keyword evidence="2" id="KW-0472">Membrane</keyword>
<feature type="domain" description="GGDEF" evidence="3">
    <location>
        <begin position="376"/>
        <end position="508"/>
    </location>
</feature>
<sequence length="515" mass="56906">MTKGITQKQSSQRRSVVLIIGGLVLMWLLTASILAAFYRTSVDNFSAEAKDRILVNTQYFARNQSQLTNAKLNELDSTLRALSYIASAPGIPDQDIQGIFLLRRQVSPEIADFLLLDPSGQIRIWTRGNDEPVPEVSDRGYFRVHLEQPSEQTFLSSPDLARTTESRPFIALSRGLYSPDGEFLGVLAMALDIERLANTLGGVTEIDGVSTVLADLYGSLLFRRPFREYEPGQTLESIAGYGGNPPERASFVVDSPFDGVTRQVSFQRLENWPWVAFVGADLATPKAAIERFQFTERLRLIVLLGVFSVMFASVAWLTWRRMQSEQALMDDIVQRKAVEERLAWQANHDALTGLPNRMLFYDRLNHTLRRSSRSRRSFGLIYIDLDGFKAVNDQWGHTAGDQLLQEVAKRLQDSVRGSDTVARLAGDEFVILADQCGLEEAQALAEKVLSALTETIVLPEQEVNISASIGLAVAPLDGDSADGLIKAADKAMYFAKNTGKGKVAKTGDVVGPSIA</sequence>
<dbReference type="SUPFAM" id="SSF103190">
    <property type="entry name" value="Sensory domain-like"/>
    <property type="match status" value="1"/>
</dbReference>
<dbReference type="InterPro" id="IPR043128">
    <property type="entry name" value="Rev_trsase/Diguanyl_cyclase"/>
</dbReference>
<keyword evidence="2" id="KW-0812">Transmembrane</keyword>
<proteinExistence type="predicted"/>
<dbReference type="RefSeq" id="WP_304996571.1">
    <property type="nucleotide sequence ID" value="NZ_CP101717.1"/>
</dbReference>
<dbReference type="PANTHER" id="PTHR46663">
    <property type="entry name" value="DIGUANYLATE CYCLASE DGCT-RELATED"/>
    <property type="match status" value="1"/>
</dbReference>
<dbReference type="InterPro" id="IPR029787">
    <property type="entry name" value="Nucleotide_cyclase"/>
</dbReference>
<feature type="transmembrane region" description="Helical" evidence="2">
    <location>
        <begin position="16"/>
        <end position="38"/>
    </location>
</feature>
<dbReference type="CDD" id="cd12915">
    <property type="entry name" value="PDC2_DGC_like"/>
    <property type="match status" value="1"/>
</dbReference>
<dbReference type="InterPro" id="IPR000160">
    <property type="entry name" value="GGDEF_dom"/>
</dbReference>
<evidence type="ECO:0000313" key="4">
    <source>
        <dbReference type="EMBL" id="WLD59280.1"/>
    </source>
</evidence>
<feature type="transmembrane region" description="Helical" evidence="2">
    <location>
        <begin position="300"/>
        <end position="319"/>
    </location>
</feature>
<protein>
    <submittedName>
        <fullName evidence="4">Diguanylate cyclase</fullName>
        <ecNumber evidence="4">2.7.7.65</ecNumber>
    </submittedName>
</protein>
<keyword evidence="2" id="KW-1133">Transmembrane helix</keyword>
<dbReference type="AlphaFoldDB" id="A0AB38YK91"/>
<dbReference type="GO" id="GO:0052621">
    <property type="term" value="F:diguanylate cyclase activity"/>
    <property type="evidence" value="ECO:0007669"/>
    <property type="project" value="UniProtKB-EC"/>
</dbReference>
<dbReference type="SUPFAM" id="SSF55073">
    <property type="entry name" value="Nucleotide cyclase"/>
    <property type="match status" value="1"/>
</dbReference>
<evidence type="ECO:0000256" key="2">
    <source>
        <dbReference type="SAM" id="Phobius"/>
    </source>
</evidence>
<dbReference type="Gene3D" id="3.30.450.20">
    <property type="entry name" value="PAS domain"/>
    <property type="match status" value="2"/>
</dbReference>
<gene>
    <name evidence="4" type="ORF">NFC81_05735</name>
</gene>
<keyword evidence="4" id="KW-0808">Transferase</keyword>
<accession>A0AB38YK91</accession>